<proteinExistence type="predicted"/>
<keyword evidence="2" id="KW-1185">Reference proteome</keyword>
<sequence>MKSKNNIKTSGIFLFWSLPSVSMVKAYKQKCNQLNQAIKKMSCVEIITIENEILKLMEIGIESGSYFGLKNIKGQIEKILLNVNHIKHIVLL</sequence>
<evidence type="ECO:0000313" key="1">
    <source>
        <dbReference type="EMBL" id="RED50160.1"/>
    </source>
</evidence>
<dbReference type="Proteomes" id="UP000256629">
    <property type="component" value="Unassembled WGS sequence"/>
</dbReference>
<name>A0A3D9HKZ3_9FLAO</name>
<dbReference type="RefSeq" id="WP_116039112.1">
    <property type="nucleotide sequence ID" value="NZ_QRDX01000001.1"/>
</dbReference>
<reference evidence="1 2" key="1">
    <citation type="submission" date="2018-07" db="EMBL/GenBank/DDBJ databases">
        <title>Genomic Encyclopedia of Type Strains, Phase III (KMG-III): the genomes of soil and plant-associated and newly described type strains.</title>
        <authorList>
            <person name="Whitman W."/>
        </authorList>
    </citation>
    <scope>NUCLEOTIDE SEQUENCE [LARGE SCALE GENOMIC DNA]</scope>
    <source>
        <strain evidence="1 2">CECT 8487</strain>
    </source>
</reference>
<dbReference type="OrthoDB" id="1449011at2"/>
<protein>
    <submittedName>
        <fullName evidence="1">Uncharacterized protein</fullName>
    </submittedName>
</protein>
<dbReference type="AlphaFoldDB" id="A0A3D9HKZ3"/>
<organism evidence="1 2">
    <name type="scientific">Seonamhaeicola aphaedonensis</name>
    <dbReference type="NCBI Taxonomy" id="1461338"/>
    <lineage>
        <taxon>Bacteria</taxon>
        <taxon>Pseudomonadati</taxon>
        <taxon>Bacteroidota</taxon>
        <taxon>Flavobacteriia</taxon>
        <taxon>Flavobacteriales</taxon>
        <taxon>Flavobacteriaceae</taxon>
    </lineage>
</organism>
<dbReference type="EMBL" id="QRDX01000001">
    <property type="protein sequence ID" value="RED50160.1"/>
    <property type="molecule type" value="Genomic_DNA"/>
</dbReference>
<evidence type="ECO:0000313" key="2">
    <source>
        <dbReference type="Proteomes" id="UP000256629"/>
    </source>
</evidence>
<gene>
    <name evidence="1" type="ORF">DFQ02_101183</name>
</gene>
<comment type="caution">
    <text evidence="1">The sequence shown here is derived from an EMBL/GenBank/DDBJ whole genome shotgun (WGS) entry which is preliminary data.</text>
</comment>
<accession>A0A3D9HKZ3</accession>